<accession>A0A7R9IA76</accession>
<gene>
    <name evidence="8" type="ORF">TTEB3V08_LOCUS1542</name>
</gene>
<evidence type="ECO:0000313" key="8">
    <source>
        <dbReference type="EMBL" id="CAD7453400.1"/>
    </source>
</evidence>
<evidence type="ECO:0000256" key="4">
    <source>
        <dbReference type="ARBA" id="ARBA00022989"/>
    </source>
</evidence>
<feature type="compositionally biased region" description="Basic and acidic residues" evidence="6">
    <location>
        <begin position="1"/>
        <end position="41"/>
    </location>
</feature>
<evidence type="ECO:0000256" key="1">
    <source>
        <dbReference type="ARBA" id="ARBA00004141"/>
    </source>
</evidence>
<evidence type="ECO:0000256" key="3">
    <source>
        <dbReference type="ARBA" id="ARBA00022692"/>
    </source>
</evidence>
<evidence type="ECO:0000256" key="7">
    <source>
        <dbReference type="SAM" id="Phobius"/>
    </source>
</evidence>
<dbReference type="PANTHER" id="PTHR11266:SF75">
    <property type="entry name" value="IP10007P-RELATED"/>
    <property type="match status" value="1"/>
</dbReference>
<keyword evidence="3 7" id="KW-0812">Transmembrane</keyword>
<feature type="transmembrane region" description="Helical" evidence="7">
    <location>
        <begin position="143"/>
        <end position="169"/>
    </location>
</feature>
<feature type="compositionally biased region" description="Basic residues" evidence="6">
    <location>
        <begin position="42"/>
        <end position="51"/>
    </location>
</feature>
<dbReference type="InterPro" id="IPR007248">
    <property type="entry name" value="Mpv17_PMP22"/>
</dbReference>
<dbReference type="GO" id="GO:0005739">
    <property type="term" value="C:mitochondrion"/>
    <property type="evidence" value="ECO:0007669"/>
    <property type="project" value="TreeGrafter"/>
</dbReference>
<dbReference type="EMBL" id="OE000326">
    <property type="protein sequence ID" value="CAD7453400.1"/>
    <property type="molecule type" value="Genomic_DNA"/>
</dbReference>
<dbReference type="AlphaFoldDB" id="A0A7R9IA76"/>
<comment type="similarity">
    <text evidence="2">Belongs to the peroxisomal membrane protein PXMP2/4 family.</text>
</comment>
<dbReference type="Pfam" id="PF04117">
    <property type="entry name" value="Mpv17_PMP22"/>
    <property type="match status" value="1"/>
</dbReference>
<evidence type="ECO:0000256" key="6">
    <source>
        <dbReference type="SAM" id="MobiDB-lite"/>
    </source>
</evidence>
<feature type="transmembrane region" description="Helical" evidence="7">
    <location>
        <begin position="292"/>
        <end position="310"/>
    </location>
</feature>
<evidence type="ECO:0000256" key="2">
    <source>
        <dbReference type="ARBA" id="ARBA00006824"/>
    </source>
</evidence>
<proteinExistence type="inferred from homology"/>
<feature type="transmembrane region" description="Helical" evidence="7">
    <location>
        <begin position="253"/>
        <end position="272"/>
    </location>
</feature>
<keyword evidence="5 7" id="KW-0472">Membrane</keyword>
<reference evidence="8" key="1">
    <citation type="submission" date="2020-11" db="EMBL/GenBank/DDBJ databases">
        <authorList>
            <person name="Tran Van P."/>
        </authorList>
    </citation>
    <scope>NUCLEOTIDE SEQUENCE</scope>
</reference>
<feature type="transmembrane region" description="Helical" evidence="7">
    <location>
        <begin position="222"/>
        <end position="241"/>
    </location>
</feature>
<dbReference type="GO" id="GO:0016020">
    <property type="term" value="C:membrane"/>
    <property type="evidence" value="ECO:0007669"/>
    <property type="project" value="UniProtKB-SubCell"/>
</dbReference>
<feature type="transmembrane region" description="Helical" evidence="7">
    <location>
        <begin position="354"/>
        <end position="371"/>
    </location>
</feature>
<evidence type="ECO:0000256" key="5">
    <source>
        <dbReference type="ARBA" id="ARBA00023136"/>
    </source>
</evidence>
<feature type="region of interest" description="Disordered" evidence="6">
    <location>
        <begin position="1"/>
        <end position="57"/>
    </location>
</feature>
<sequence length="423" mass="47526">MNGKEAGKKGDTKRGEIERGRITELSSKEEVKKWRINETKSKIKSKQKGKSHKENKGETLKERNVWYMSCTASSKPSCSTMPLPLYLLSNTARNVENRNAHIALDSASKSGASHSRPNEATNCAATLPTSGAANKTYEPKQGLFEVVIMLSIQLAVLAMLFSTSCYFLFKYLLICPHETEFDPVPSSMLHRNILKALGLEPRTFRSVATQAFSKKYPLTRGMAVYAVIWPVSCLCQQVIAGNKQLDYAQAGRFCLFGCFFVAPTLHTWLTLARSMWPAMNIRTAIIKAVLEQVTYTPLAYACFFFGMTLLEGRGVQQATTEVKAKFLPTYKVGASVWPVIQTINYTFVPERNRVPFVGMCSFLWTCFLAYMKQLDIQNRQKSAVSCQSAPQKLKLRYSYVLGSSILKKELRAELAKRLESFKS</sequence>
<dbReference type="PANTHER" id="PTHR11266">
    <property type="entry name" value="PEROXISOMAL MEMBRANE PROTEIN 2, PXMP2 MPV17"/>
    <property type="match status" value="1"/>
</dbReference>
<name>A0A7R9IA76_9NEOP</name>
<keyword evidence="4 7" id="KW-1133">Transmembrane helix</keyword>
<protein>
    <submittedName>
        <fullName evidence="8">Uncharacterized protein</fullName>
    </submittedName>
</protein>
<comment type="subcellular location">
    <subcellularLocation>
        <location evidence="1">Membrane</location>
        <topology evidence="1">Multi-pass membrane protein</topology>
    </subcellularLocation>
</comment>
<organism evidence="8">
    <name type="scientific">Timema tahoe</name>
    <dbReference type="NCBI Taxonomy" id="61484"/>
    <lineage>
        <taxon>Eukaryota</taxon>
        <taxon>Metazoa</taxon>
        <taxon>Ecdysozoa</taxon>
        <taxon>Arthropoda</taxon>
        <taxon>Hexapoda</taxon>
        <taxon>Insecta</taxon>
        <taxon>Pterygota</taxon>
        <taxon>Neoptera</taxon>
        <taxon>Polyneoptera</taxon>
        <taxon>Phasmatodea</taxon>
        <taxon>Timematodea</taxon>
        <taxon>Timematoidea</taxon>
        <taxon>Timematidae</taxon>
        <taxon>Timema</taxon>
    </lineage>
</organism>